<feature type="region of interest" description="Disordered" evidence="4">
    <location>
        <begin position="624"/>
        <end position="647"/>
    </location>
</feature>
<dbReference type="InterPro" id="IPR050628">
    <property type="entry name" value="SNF2_RAD54_helicase_TF"/>
</dbReference>
<evidence type="ECO:0000313" key="7">
    <source>
        <dbReference type="Proteomes" id="UP001194746"/>
    </source>
</evidence>
<dbReference type="GO" id="GO:0006281">
    <property type="term" value="P:DNA repair"/>
    <property type="evidence" value="ECO:0007669"/>
    <property type="project" value="TreeGrafter"/>
</dbReference>
<feature type="compositionally biased region" description="Polar residues" evidence="4">
    <location>
        <begin position="1201"/>
        <end position="1216"/>
    </location>
</feature>
<dbReference type="SUPFAM" id="SSF52540">
    <property type="entry name" value="P-loop containing nucleoside triphosphate hydrolases"/>
    <property type="match status" value="1"/>
</dbReference>
<dbReference type="InterPro" id="IPR027417">
    <property type="entry name" value="P-loop_NTPase"/>
</dbReference>
<evidence type="ECO:0000256" key="2">
    <source>
        <dbReference type="ARBA" id="ARBA00022801"/>
    </source>
</evidence>
<dbReference type="AlphaFoldDB" id="A0AAD4CB95"/>
<evidence type="ECO:0000256" key="3">
    <source>
        <dbReference type="ARBA" id="ARBA00022840"/>
    </source>
</evidence>
<dbReference type="Proteomes" id="UP001194746">
    <property type="component" value="Unassembled WGS sequence"/>
</dbReference>
<feature type="region of interest" description="Disordered" evidence="4">
    <location>
        <begin position="1092"/>
        <end position="1233"/>
    </location>
</feature>
<dbReference type="Gene3D" id="3.40.50.10810">
    <property type="entry name" value="Tandem AAA-ATPase domain"/>
    <property type="match status" value="2"/>
</dbReference>
<dbReference type="PANTHER" id="PTHR45626">
    <property type="entry name" value="TRANSCRIPTION TERMINATION FACTOR 2-RELATED"/>
    <property type="match status" value="1"/>
</dbReference>
<dbReference type="GO" id="GO:0008094">
    <property type="term" value="F:ATP-dependent activity, acting on DNA"/>
    <property type="evidence" value="ECO:0007669"/>
    <property type="project" value="TreeGrafter"/>
</dbReference>
<reference evidence="6" key="2">
    <citation type="submission" date="2020-02" db="EMBL/GenBank/DDBJ databases">
        <authorList>
            <person name="Gilchrist C.L.M."/>
            <person name="Chooi Y.-H."/>
        </authorList>
    </citation>
    <scope>NUCLEOTIDE SEQUENCE</scope>
    <source>
        <strain evidence="6">MST-FP2251</strain>
    </source>
</reference>
<dbReference type="SMART" id="SM00487">
    <property type="entry name" value="DEXDc"/>
    <property type="match status" value="1"/>
</dbReference>
<feature type="compositionally biased region" description="Basic and acidic residues" evidence="4">
    <location>
        <begin position="1186"/>
        <end position="1195"/>
    </location>
</feature>
<comment type="caution">
    <text evidence="6">The sequence shown here is derived from an EMBL/GenBank/DDBJ whole genome shotgun (WGS) entry which is preliminary data.</text>
</comment>
<feature type="compositionally biased region" description="Basic and acidic residues" evidence="4">
    <location>
        <begin position="1119"/>
        <end position="1132"/>
    </location>
</feature>
<evidence type="ECO:0000313" key="6">
    <source>
        <dbReference type="EMBL" id="KAF9883275.1"/>
    </source>
</evidence>
<dbReference type="Pfam" id="PF00176">
    <property type="entry name" value="SNF2-rel_dom"/>
    <property type="match status" value="2"/>
</dbReference>
<dbReference type="GO" id="GO:0016787">
    <property type="term" value="F:hydrolase activity"/>
    <property type="evidence" value="ECO:0007669"/>
    <property type="project" value="UniProtKB-KW"/>
</dbReference>
<evidence type="ECO:0000259" key="5">
    <source>
        <dbReference type="SMART" id="SM00487"/>
    </source>
</evidence>
<evidence type="ECO:0000256" key="4">
    <source>
        <dbReference type="SAM" id="MobiDB-lite"/>
    </source>
</evidence>
<reference evidence="6" key="1">
    <citation type="journal article" date="2019" name="Beilstein J. Org. Chem.">
        <title>Nanangenines: drimane sesquiterpenoids as the dominant metabolite cohort of a novel Australian fungus, Aspergillus nanangensis.</title>
        <authorList>
            <person name="Lacey H.J."/>
            <person name="Gilchrist C.L.M."/>
            <person name="Crombie A."/>
            <person name="Kalaitzis J.A."/>
            <person name="Vuong D."/>
            <person name="Rutledge P.J."/>
            <person name="Turner P."/>
            <person name="Pitt J.I."/>
            <person name="Lacey E."/>
            <person name="Chooi Y.H."/>
            <person name="Piggott A.M."/>
        </authorList>
    </citation>
    <scope>NUCLEOTIDE SEQUENCE</scope>
    <source>
        <strain evidence="6">MST-FP2251</strain>
    </source>
</reference>
<evidence type="ECO:0000256" key="1">
    <source>
        <dbReference type="ARBA" id="ARBA00022741"/>
    </source>
</evidence>
<dbReference type="GO" id="GO:0005524">
    <property type="term" value="F:ATP binding"/>
    <property type="evidence" value="ECO:0007669"/>
    <property type="project" value="UniProtKB-KW"/>
</dbReference>
<keyword evidence="3" id="KW-0067">ATP-binding</keyword>
<keyword evidence="2" id="KW-0378">Hydrolase</keyword>
<accession>A0AAD4CB95</accession>
<keyword evidence="7" id="KW-1185">Reference proteome</keyword>
<proteinExistence type="predicted"/>
<feature type="domain" description="Helicase ATP-binding" evidence="5">
    <location>
        <begin position="476"/>
        <end position="728"/>
    </location>
</feature>
<protein>
    <recommendedName>
        <fullName evidence="5">Helicase ATP-binding domain-containing protein</fullName>
    </recommendedName>
</protein>
<dbReference type="GO" id="GO:0005634">
    <property type="term" value="C:nucleus"/>
    <property type="evidence" value="ECO:0007669"/>
    <property type="project" value="TreeGrafter"/>
</dbReference>
<organism evidence="6 7">
    <name type="scientific">Aspergillus nanangensis</name>
    <dbReference type="NCBI Taxonomy" id="2582783"/>
    <lineage>
        <taxon>Eukaryota</taxon>
        <taxon>Fungi</taxon>
        <taxon>Dikarya</taxon>
        <taxon>Ascomycota</taxon>
        <taxon>Pezizomycotina</taxon>
        <taxon>Eurotiomycetes</taxon>
        <taxon>Eurotiomycetidae</taxon>
        <taxon>Eurotiales</taxon>
        <taxon>Aspergillaceae</taxon>
        <taxon>Aspergillus</taxon>
        <taxon>Aspergillus subgen. Circumdati</taxon>
    </lineage>
</organism>
<dbReference type="InterPro" id="IPR000330">
    <property type="entry name" value="SNF2_N"/>
</dbReference>
<dbReference type="EMBL" id="VCAU01000173">
    <property type="protein sequence ID" value="KAF9883275.1"/>
    <property type="molecule type" value="Genomic_DNA"/>
</dbReference>
<gene>
    <name evidence="6" type="ORF">FE257_003795</name>
</gene>
<sequence length="1233" mass="135232">MSSSASPSTGSQSSYASLSGASVIALGGLSLSEPGGSLRLIKGFSSLSLVRFEGANETECGPQHDESAFQIVRVDAGDIASEQLLNLRGSCMGFRVFVAATIKRSGESSGVGRTAFVPQGLSSTMATQPSGIPSINWAKKYIEDLEGSGAKLAGAFGLQTSRDIWALYLEDEGKQPIYLQWISDRQNGFGEPTVPEGKLTVRIAIMEWAYTDVGRAVMRNETAPSLKDLGVTPETLAGMRCLWYARQLFAAKLSLFPRTHCSMSENKIDRKDLLCAWKSLAFFWKQVPQKIPKQGQSKPAIQPDVHVEADPENIHAASLLGDTGVSAEMQFGTTAEHLTQLLEGQTGSSITLDVSRALDENQSDTIRRRLMDATERHGLLEYVLTLDDLREKCIKAEPPDTNVSTETAATSLAVLAAAAEAKESLLAAADDNSGALPDTPLNLGDATMSARPATLAAALAALPLIQDDFSLVTATSTIKLMPWQVVALHWMRSQEQSPIHGGILADDCGLGKTVSALSLIYTTSVTQDGAAGHKHKPTLVLFLKPLLFYGSIQHTGDLRRNTCTVDLLEELHALLAQLPPEESETSRTGVLSTYGTWSHRTIRETKQSDPANDITEALAKLQNPDEDNEDFDQSQGQALGSGQKPRVRRQFETKVAPFFERVICDEGHAAKTINTMVHQSVAQLKAPKIWFLTATPLVNQARDLFGYLAILYGNLDVEKDSSETDTQEKANPAAILQRFQEFASLEEWEQQPWHLLEPRRFVALARGDGMTAHIGFYVLPVMMRLICLRRTISQKTDYGQVGELIPPLRFMTVDLVHPARVQRVHNTRFMELAAGMKHRGGGEDNGEPGDSQHGYRDWGVVRLMTHISFCPKIDTFVTNIGEDNAVKDIAEWITRGDGGFSLFWYYTTQDRSNLVPMTRFGQAWYLLSDCVKARYIFRILADEGVFRAIESGRRPPRFIIFCQQTLVLWYIERLLTALCVPVLAIRSTTADANAAASIAWDRPISRWLEWNNTRKELPQIAGQLHGILKDVVGAVAVGGVTIPDGSTETQANDITTAVHTHKEEDVVFAAAVAYLQTLLGQQRSRLRCSGEIDDLGDDNRPSRRFGTPDSLSAAASEAKTSRKEQGEEERTIRGASADDSNQEKPETAKKPKGPTTSKPNKYPQGPISNSDEYYEDSAVGLTTTDGAKDGAKDSDSELSDLASTPRMSPEPVSSPQKELRRSQRSTKRQSYKE</sequence>
<dbReference type="InterPro" id="IPR014001">
    <property type="entry name" value="Helicase_ATP-bd"/>
</dbReference>
<feature type="compositionally biased region" description="Basic residues" evidence="4">
    <location>
        <begin position="1222"/>
        <end position="1233"/>
    </location>
</feature>
<keyword evidence="1" id="KW-0547">Nucleotide-binding</keyword>
<name>A0AAD4CB95_ASPNN</name>
<dbReference type="InterPro" id="IPR038718">
    <property type="entry name" value="SNF2-like_sf"/>
</dbReference>